<sequence length="132" mass="14484">MSKPAERTQKAQILARQRRQIWVAMALIAIAAVCELALGARGFVGTYSLAAGVVLSFVAHLVFALIAYRQTGARARQAIMLNVYLGQMAKWAIALIGFALIFMLLKPIMPVLVIGGYVLMQFINAWALSYIK</sequence>
<feature type="transmembrane region" description="Helical" evidence="6">
    <location>
        <begin position="21"/>
        <end position="40"/>
    </location>
</feature>
<reference evidence="8 10" key="2">
    <citation type="submission" date="2018-06" db="EMBL/GenBank/DDBJ databases">
        <authorList>
            <consortium name="Pathogen Informatics"/>
            <person name="Doyle S."/>
        </authorList>
    </citation>
    <scope>NUCLEOTIDE SEQUENCE [LARGE SCALE GENOMIC DNA]</scope>
    <source>
        <strain evidence="8 10">NCTC10293</strain>
    </source>
</reference>
<keyword evidence="9" id="KW-1185">Reference proteome</keyword>
<keyword evidence="3 6" id="KW-0812">Transmembrane</keyword>
<evidence type="ECO:0000256" key="2">
    <source>
        <dbReference type="ARBA" id="ARBA00022475"/>
    </source>
</evidence>
<accession>A0A1T0A0J0</accession>
<evidence type="ECO:0000256" key="6">
    <source>
        <dbReference type="SAM" id="Phobius"/>
    </source>
</evidence>
<feature type="transmembrane region" description="Helical" evidence="6">
    <location>
        <begin position="88"/>
        <end position="105"/>
    </location>
</feature>
<evidence type="ECO:0000256" key="3">
    <source>
        <dbReference type="ARBA" id="ARBA00022692"/>
    </source>
</evidence>
<reference evidence="7 9" key="1">
    <citation type="submission" date="2017-02" db="EMBL/GenBank/DDBJ databases">
        <title>Draft genome sequence of Moraxella caviae CCUG 355 type strain.</title>
        <authorList>
            <person name="Engstrom-Jakobsson H."/>
            <person name="Salva-Serra F."/>
            <person name="Thorell K."/>
            <person name="Gonzales-Siles L."/>
            <person name="Karlsson R."/>
            <person name="Boulund F."/>
            <person name="Engstrand L."/>
            <person name="Moore E."/>
        </authorList>
    </citation>
    <scope>NUCLEOTIDE SEQUENCE [LARGE SCALE GENOMIC DNA]</scope>
    <source>
        <strain evidence="7 9">CCUG 355</strain>
    </source>
</reference>
<evidence type="ECO:0000313" key="7">
    <source>
        <dbReference type="EMBL" id="OOR89255.1"/>
    </source>
</evidence>
<comment type="subcellular location">
    <subcellularLocation>
        <location evidence="1">Cell membrane</location>
        <topology evidence="1">Multi-pass membrane protein</topology>
    </subcellularLocation>
</comment>
<protein>
    <submittedName>
        <fullName evidence="8">F0F1 ATP synthase subunit I</fullName>
    </submittedName>
</protein>
<dbReference type="RefSeq" id="WP_078276853.1">
    <property type="nucleotide sequence ID" value="NZ_CAACXO010000021.1"/>
</dbReference>
<keyword evidence="2" id="KW-1003">Cell membrane</keyword>
<evidence type="ECO:0000256" key="5">
    <source>
        <dbReference type="ARBA" id="ARBA00023136"/>
    </source>
</evidence>
<dbReference type="Proteomes" id="UP000190435">
    <property type="component" value="Unassembled WGS sequence"/>
</dbReference>
<evidence type="ECO:0000313" key="8">
    <source>
        <dbReference type="EMBL" id="STZ13868.1"/>
    </source>
</evidence>
<evidence type="ECO:0000313" key="10">
    <source>
        <dbReference type="Proteomes" id="UP000255279"/>
    </source>
</evidence>
<keyword evidence="5 6" id="KW-0472">Membrane</keyword>
<proteinExistence type="predicted"/>
<dbReference type="InterPro" id="IPR005598">
    <property type="entry name" value="ATP_synth_I"/>
</dbReference>
<evidence type="ECO:0000256" key="1">
    <source>
        <dbReference type="ARBA" id="ARBA00004651"/>
    </source>
</evidence>
<dbReference type="GO" id="GO:0005886">
    <property type="term" value="C:plasma membrane"/>
    <property type="evidence" value="ECO:0007669"/>
    <property type="project" value="UniProtKB-SubCell"/>
</dbReference>
<dbReference type="EMBL" id="UGQE01000004">
    <property type="protein sequence ID" value="STZ13868.1"/>
    <property type="molecule type" value="Genomic_DNA"/>
</dbReference>
<keyword evidence="4 6" id="KW-1133">Transmembrane helix</keyword>
<dbReference type="Proteomes" id="UP000255279">
    <property type="component" value="Unassembled WGS sequence"/>
</dbReference>
<dbReference type="OrthoDB" id="6649767at2"/>
<evidence type="ECO:0000256" key="4">
    <source>
        <dbReference type="ARBA" id="ARBA00022989"/>
    </source>
</evidence>
<dbReference type="STRING" id="34060.B0181_07295"/>
<organism evidence="7 9">
    <name type="scientific">Moraxella caviae</name>
    <dbReference type="NCBI Taxonomy" id="34060"/>
    <lineage>
        <taxon>Bacteria</taxon>
        <taxon>Pseudomonadati</taxon>
        <taxon>Pseudomonadota</taxon>
        <taxon>Gammaproteobacteria</taxon>
        <taxon>Moraxellales</taxon>
        <taxon>Moraxellaceae</taxon>
        <taxon>Moraxella</taxon>
    </lineage>
</organism>
<gene>
    <name evidence="7" type="ORF">B0181_07295</name>
    <name evidence="8" type="ORF">NCTC10293_01447</name>
</gene>
<evidence type="ECO:0000313" key="9">
    <source>
        <dbReference type="Proteomes" id="UP000190435"/>
    </source>
</evidence>
<dbReference type="EMBL" id="MUXU01000040">
    <property type="protein sequence ID" value="OOR89255.1"/>
    <property type="molecule type" value="Genomic_DNA"/>
</dbReference>
<name>A0A1T0A0J0_9GAMM</name>
<dbReference type="AlphaFoldDB" id="A0A1T0A0J0"/>
<feature type="transmembrane region" description="Helical" evidence="6">
    <location>
        <begin position="46"/>
        <end position="68"/>
    </location>
</feature>
<feature type="transmembrane region" description="Helical" evidence="6">
    <location>
        <begin position="111"/>
        <end position="131"/>
    </location>
</feature>
<dbReference type="Pfam" id="PF03899">
    <property type="entry name" value="ATP-synt_I"/>
    <property type="match status" value="1"/>
</dbReference>